<evidence type="ECO:0000313" key="2">
    <source>
        <dbReference type="EMBL" id="CAE8620358.1"/>
    </source>
</evidence>
<sequence length="1311" mass="138023">MAEDAVETKGDDQPPQQDDSENNDAAAIAAIVEGMETAATDSNAAAIAAIVEGMVTAATDSRDLREEESEKQDGEVLAEEKSEQPAQGESGADGSSQDQLAAAATAADAAAAEEQNSESKVAAQGPDAESRESPREDVSKSLEPKLENSQEEGPEGQKPEETKEEDQQASIEKFTPLPPAAVVCEEASKPEEPPAVVVCEEASKPDEMTFSFLPALEVLSGGLLSVGSTPGGDELSLEVLTALAAESAVAVASGAMPRVAGRPVGVPVPAGKVPPAGASSASRPGATCWPCPPGAVTNGKFICYVDSTGTAVQVVVQATMSPVASLSSEGARVVDFALQTEESLFLTAFDNGRVTFFRLTAERATPKIMLQFEANAQPQAVLWHPINSRVFLTLHPQRVLLWHLQLIVQFSSMRILGYQSIEGVEGVPTALKVTDALAENAACEALPLLVAAGSPAAGPQKLQQLLLGAAFGASTKPREVVDSLLRMALTPDGQFLLASSDKVLWLWKLAIKDEQTAPVPSCLQKRELPEDLRGGSVVHMRLAPRYTGNDASMFYILLLATRNEVVLFTLDPRPSGGTGYWLPMGRLICPLHQRLRFPCLVSADIFVPGDENEWPHATLVVSVEGMGEDAKPLLLAADISHAVQEAGKPPVALLVAVEVPSSTGCSQFAALRAFERSARARAIPETAEVHCWAVAGISSGPGAFSCWCLALPRPPPTPFPTPHVGPIEYQEQLHPEFPGALPAGVLDAFPSLPNGHQEAWEASEAEPSAEPASGPGPGPVPGQEGQEGQEDQEEGQESEKKAVPLETDKVTVAMVHNLSFFLQKRAQRASDGLVESVLEKLPNAVGGGAALAASRKSGSGSTSTGGPDSAAKAVFREGSQVIEQVGRLEKTAQQALKRMSDPEAMKQVPGHKQLKESVEKELTRWRDGTLSKVLLKAAEGKPFADSFAAGLQSGPPDATSPLMDALRPSKQQLSEALQADYVQWCGTAASKQFKLLMQDRGMPQAKGALDGALKEVAAQTTQAMDRLLGQVRAQSDGSRLAASCKSGVGAVVRREVQSFEASLLGTSSSSSSSPTAFGTGALPQAGRFPSPPGGAVQAEQLRWELRERFSSRLREATAPLRADLEAVAKDLDLAGAALEKCRRVVEAAERSRSGASVGSGASASSERSAVLGAAAAGRLREALERALAWDSQHRGQTLSLVEEVLDQLLSEQAEGAEPLLPEDLLARPEVAAELEGSRLRLQLSCALLEAAVRDGVALDRSEGNLDWSVGLLQDAGGEEQPWLLPLPGFKDGSLSAGLEEMRPRITAALES</sequence>
<feature type="compositionally biased region" description="Low complexity" evidence="1">
    <location>
        <begin position="857"/>
        <end position="866"/>
    </location>
</feature>
<comment type="caution">
    <text evidence="2">The sequence shown here is derived from an EMBL/GenBank/DDBJ whole genome shotgun (WGS) entry which is preliminary data.</text>
</comment>
<evidence type="ECO:0000256" key="1">
    <source>
        <dbReference type="SAM" id="MobiDB-lite"/>
    </source>
</evidence>
<evidence type="ECO:0000313" key="3">
    <source>
        <dbReference type="Proteomes" id="UP000654075"/>
    </source>
</evidence>
<feature type="region of interest" description="Disordered" evidence="1">
    <location>
        <begin position="1"/>
        <end position="25"/>
    </location>
</feature>
<feature type="region of interest" description="Disordered" evidence="1">
    <location>
        <begin position="59"/>
        <end position="177"/>
    </location>
</feature>
<feature type="compositionally biased region" description="Basic and acidic residues" evidence="1">
    <location>
        <begin position="71"/>
        <end position="83"/>
    </location>
</feature>
<feature type="compositionally biased region" description="Basic and acidic residues" evidence="1">
    <location>
        <begin position="1"/>
        <end position="12"/>
    </location>
</feature>
<feature type="region of interest" description="Disordered" evidence="1">
    <location>
        <begin position="851"/>
        <end position="870"/>
    </location>
</feature>
<dbReference type="EMBL" id="CAJNNV010027421">
    <property type="protein sequence ID" value="CAE8620358.1"/>
    <property type="molecule type" value="Genomic_DNA"/>
</dbReference>
<feature type="region of interest" description="Disordered" evidence="1">
    <location>
        <begin position="900"/>
        <end position="920"/>
    </location>
</feature>
<feature type="non-terminal residue" evidence="2">
    <location>
        <position position="1311"/>
    </location>
</feature>
<proteinExistence type="predicted"/>
<accession>A0A813G648</accession>
<feature type="compositionally biased region" description="Basic and acidic residues" evidence="1">
    <location>
        <begin position="128"/>
        <end position="148"/>
    </location>
</feature>
<organism evidence="2 3">
    <name type="scientific">Polarella glacialis</name>
    <name type="common">Dinoflagellate</name>
    <dbReference type="NCBI Taxonomy" id="89957"/>
    <lineage>
        <taxon>Eukaryota</taxon>
        <taxon>Sar</taxon>
        <taxon>Alveolata</taxon>
        <taxon>Dinophyceae</taxon>
        <taxon>Suessiales</taxon>
        <taxon>Suessiaceae</taxon>
        <taxon>Polarella</taxon>
    </lineage>
</organism>
<dbReference type="SUPFAM" id="SSF69322">
    <property type="entry name" value="Tricorn protease domain 2"/>
    <property type="match status" value="1"/>
</dbReference>
<feature type="compositionally biased region" description="Low complexity" evidence="1">
    <location>
        <begin position="760"/>
        <end position="773"/>
    </location>
</feature>
<gene>
    <name evidence="2" type="ORF">PGLA1383_LOCUS37920</name>
</gene>
<feature type="compositionally biased region" description="Low complexity" evidence="1">
    <location>
        <begin position="101"/>
        <end position="112"/>
    </location>
</feature>
<keyword evidence="3" id="KW-1185">Reference proteome</keyword>
<dbReference type="OrthoDB" id="492878at2759"/>
<feature type="region of interest" description="Disordered" evidence="1">
    <location>
        <begin position="744"/>
        <end position="804"/>
    </location>
</feature>
<feature type="region of interest" description="Disordered" evidence="1">
    <location>
        <begin position="1064"/>
        <end position="1095"/>
    </location>
</feature>
<name>A0A813G648_POLGL</name>
<reference evidence="2" key="1">
    <citation type="submission" date="2021-02" db="EMBL/GenBank/DDBJ databases">
        <authorList>
            <person name="Dougan E. K."/>
            <person name="Rhodes N."/>
            <person name="Thang M."/>
            <person name="Chan C."/>
        </authorList>
    </citation>
    <scope>NUCLEOTIDE SEQUENCE</scope>
</reference>
<dbReference type="Proteomes" id="UP000654075">
    <property type="component" value="Unassembled WGS sequence"/>
</dbReference>
<protein>
    <submittedName>
        <fullName evidence="2">Uncharacterized protein</fullName>
    </submittedName>
</protein>
<feature type="compositionally biased region" description="Acidic residues" evidence="1">
    <location>
        <begin position="787"/>
        <end position="796"/>
    </location>
</feature>